<accession>A0AAI8CMH8</accession>
<dbReference type="KEGG" id="fia:NA23_07710"/>
<dbReference type="InterPro" id="IPR019121">
    <property type="entry name" value="CRISPR-assoc_CXXC-CXXC_dom"/>
</dbReference>
<dbReference type="NCBIfam" id="TIGR01908">
    <property type="entry name" value="cas_CXXC_CXXC"/>
    <property type="match status" value="1"/>
</dbReference>
<organism evidence="2 3">
    <name type="scientific">Fervidobacterium islandicum</name>
    <dbReference type="NCBI Taxonomy" id="2423"/>
    <lineage>
        <taxon>Bacteria</taxon>
        <taxon>Thermotogati</taxon>
        <taxon>Thermotogota</taxon>
        <taxon>Thermotogae</taxon>
        <taxon>Thermotogales</taxon>
        <taxon>Fervidobacteriaceae</taxon>
        <taxon>Fervidobacterium</taxon>
    </lineage>
</organism>
<dbReference type="Pfam" id="PF09706">
    <property type="entry name" value="Cas_CXXC_CXXC"/>
    <property type="match status" value="1"/>
</dbReference>
<protein>
    <submittedName>
        <fullName evidence="2">Type I-B CRISPR-associated protein Cas8b1/Cst1</fullName>
    </submittedName>
</protein>
<feature type="domain" description="CRISPR-associated protein CXXC-CXXC" evidence="1">
    <location>
        <begin position="229"/>
        <end position="291"/>
    </location>
</feature>
<dbReference type="RefSeq" id="WP_033192118.1">
    <property type="nucleotide sequence ID" value="NZ_CP014334.2"/>
</dbReference>
<dbReference type="EMBL" id="CP014334">
    <property type="protein sequence ID" value="AMW33139.1"/>
    <property type="molecule type" value="Genomic_DNA"/>
</dbReference>
<sequence length="576" mass="67147">MVKVYMNEWFFNMGLLGLQRILEYVGARYEVIDNYLLFDEKVLDKFGEYYFDYFTKVYTDRQLSRMLNRLSKIKSVEDAEGLRNFLTSRSVKNLLDKVSTMIEEKYKNRLSEIVTVFSAKRKSSKKLESDAEEPKVSEACEYLEEILRLVLKEDGLRREIGLTYLRNDFYDNFFGQISFLQKTMASKGFKKHVEVFEKDFVEPVKQLIKEETSDERFFEENSRSRKSKPVHTCMLCKSHKAEVSDDSFFGNFFVPLGMTKVARNFMWNFNVAYPICNLCILVLMCTPAGATKVRDFDSLATIVGSDTQQFGQTDFFAFINVSDNLEKLIEYNNLLRLQSGDEHFFESFVQSAIQYHQQRAKFYLNDIMVFEFLSRYESKKSVIKYTHFDEGTAKFLINEVDEFKKIRSVKHRNAFFSRILFGGSLSDIIYVRLREETVEQKGNAAYDGYKMVILKSLLDLYRKYRGGDGMEEEKRVVFAIVNKAYNSGQELHRVLRNRAAENKIQGVSYRLLNFARAGDKNGFVDSLIRMHVSQSLPVPQIVLDMINESKVDFETLAYAYVSGLLGEQKNNDESIE</sequence>
<dbReference type="Proteomes" id="UP000093740">
    <property type="component" value="Chromosome"/>
</dbReference>
<gene>
    <name evidence="2" type="primary">cas8a1</name>
    <name evidence="2" type="ORF">NA23_07710</name>
</gene>
<reference evidence="2 3" key="1">
    <citation type="journal article" date="2015" name="Stand. Genomic Sci.">
        <title>Genome sequence of a native-feather degrading extremely thermophilic Eubacterium, Fervidobacterium islandicum AW-1.</title>
        <authorList>
            <person name="Lee Y.J."/>
            <person name="Jeong H."/>
            <person name="Park G.S."/>
            <person name="Kwak Y."/>
            <person name="Lee S.J."/>
            <person name="Lee S.J."/>
            <person name="Park M.K."/>
            <person name="Kim J.Y."/>
            <person name="Kang H.K."/>
            <person name="Shin J.H."/>
            <person name="Lee D.W."/>
        </authorList>
    </citation>
    <scope>NUCLEOTIDE SEQUENCE [LARGE SCALE GENOMIC DNA]</scope>
    <source>
        <strain evidence="2 3">AW-1</strain>
    </source>
</reference>
<dbReference type="InterPro" id="IPR010180">
    <property type="entry name" value="CRISPR-assoc_prot_CXXC-CXXC"/>
</dbReference>
<evidence type="ECO:0000259" key="1">
    <source>
        <dbReference type="Pfam" id="PF09706"/>
    </source>
</evidence>
<evidence type="ECO:0000313" key="2">
    <source>
        <dbReference type="EMBL" id="AMW33139.1"/>
    </source>
</evidence>
<keyword evidence="3" id="KW-1185">Reference proteome</keyword>
<name>A0AAI8CMH8_FERIS</name>
<evidence type="ECO:0000313" key="3">
    <source>
        <dbReference type="Proteomes" id="UP000093740"/>
    </source>
</evidence>
<proteinExistence type="predicted"/>
<dbReference type="AlphaFoldDB" id="A0AAI8CMH8"/>